<accession>A0A6L3ZJK5</accession>
<keyword evidence="4 6" id="KW-1133">Transmembrane helix</keyword>
<dbReference type="InterPro" id="IPR003544">
    <property type="entry name" value="Cyt_c_biogenesis_CcmB"/>
</dbReference>
<dbReference type="GO" id="GO:0017004">
    <property type="term" value="P:cytochrome complex assembly"/>
    <property type="evidence" value="ECO:0007669"/>
    <property type="project" value="InterPro"/>
</dbReference>
<dbReference type="RefSeq" id="WP_151692860.1">
    <property type="nucleotide sequence ID" value="NZ_BMGX01000002.1"/>
</dbReference>
<evidence type="ECO:0000256" key="6">
    <source>
        <dbReference type="SAM" id="Phobius"/>
    </source>
</evidence>
<feature type="transmembrane region" description="Helical" evidence="6">
    <location>
        <begin position="126"/>
        <end position="146"/>
    </location>
</feature>
<comment type="caution">
    <text evidence="7">The sequence shown here is derived from an EMBL/GenBank/DDBJ whole genome shotgun (WGS) entry which is preliminary data.</text>
</comment>
<feature type="transmembrane region" description="Helical" evidence="6">
    <location>
        <begin position="92"/>
        <end position="114"/>
    </location>
</feature>
<reference evidence="7 8" key="1">
    <citation type="submission" date="2019-10" db="EMBL/GenBank/DDBJ databases">
        <title>Genome sequence of Phaeocystidibacter marisrubri JCM30614 (type strain).</title>
        <authorList>
            <person name="Bowman J.P."/>
        </authorList>
    </citation>
    <scope>NUCLEOTIDE SEQUENCE [LARGE SCALE GENOMIC DNA]</scope>
    <source>
        <strain evidence="7 8">JCM 30614</strain>
    </source>
</reference>
<dbReference type="GO" id="GO:0016020">
    <property type="term" value="C:membrane"/>
    <property type="evidence" value="ECO:0007669"/>
    <property type="project" value="UniProtKB-SubCell"/>
</dbReference>
<evidence type="ECO:0000256" key="4">
    <source>
        <dbReference type="ARBA" id="ARBA00022989"/>
    </source>
</evidence>
<keyword evidence="5 6" id="KW-0472">Membrane</keyword>
<feature type="transmembrane region" description="Helical" evidence="6">
    <location>
        <begin position="21"/>
        <end position="41"/>
    </location>
</feature>
<sequence length="218" mass="24916">MWREIRYLIAKDLKLDFRQRYAIFATLLYAVSTTYLSYFIFRETSLNRLSWVALYWIITIFSALSSATRSFSAESQNRFWYYAQLVRPSSMILAKMIYNSILLVIIGVFTYGLFTFLLGNPIIDNLQMLVVVIIGTVGFSTTLTLLSAISAKTNNNTVLIAVLSIPLMLPLTILLVRASHVASLGMNWGENTYLIFLLLFSSLTGILSFILYPQIWRE</sequence>
<evidence type="ECO:0008006" key="9">
    <source>
        <dbReference type="Google" id="ProtNLM"/>
    </source>
</evidence>
<evidence type="ECO:0000256" key="5">
    <source>
        <dbReference type="ARBA" id="ARBA00023136"/>
    </source>
</evidence>
<gene>
    <name evidence="7" type="ORF">F8C82_07155</name>
</gene>
<comment type="similarity">
    <text evidence="2">Belongs to the CcmB/CycW/HelB family.</text>
</comment>
<name>A0A6L3ZJK5_9FLAO</name>
<evidence type="ECO:0000256" key="1">
    <source>
        <dbReference type="ARBA" id="ARBA00004141"/>
    </source>
</evidence>
<evidence type="ECO:0000256" key="3">
    <source>
        <dbReference type="ARBA" id="ARBA00022692"/>
    </source>
</evidence>
<dbReference type="OrthoDB" id="9788444at2"/>
<proteinExistence type="inferred from homology"/>
<keyword evidence="3 6" id="KW-0812">Transmembrane</keyword>
<feature type="transmembrane region" description="Helical" evidence="6">
    <location>
        <begin position="53"/>
        <end position="71"/>
    </location>
</feature>
<protein>
    <recommendedName>
        <fullName evidence="9">ABC transporter permease</fullName>
    </recommendedName>
</protein>
<evidence type="ECO:0000313" key="8">
    <source>
        <dbReference type="Proteomes" id="UP000484164"/>
    </source>
</evidence>
<evidence type="ECO:0000313" key="7">
    <source>
        <dbReference type="EMBL" id="KAB2818172.1"/>
    </source>
</evidence>
<dbReference type="AlphaFoldDB" id="A0A6L3ZJK5"/>
<feature type="transmembrane region" description="Helical" evidence="6">
    <location>
        <begin position="158"/>
        <end position="180"/>
    </location>
</feature>
<dbReference type="Pfam" id="PF03379">
    <property type="entry name" value="CcmB"/>
    <property type="match status" value="1"/>
</dbReference>
<dbReference type="EMBL" id="WBVQ01000001">
    <property type="protein sequence ID" value="KAB2818172.1"/>
    <property type="molecule type" value="Genomic_DNA"/>
</dbReference>
<feature type="transmembrane region" description="Helical" evidence="6">
    <location>
        <begin position="192"/>
        <end position="212"/>
    </location>
</feature>
<organism evidence="7 8">
    <name type="scientific">Phaeocystidibacter marisrubri</name>
    <dbReference type="NCBI Taxonomy" id="1577780"/>
    <lineage>
        <taxon>Bacteria</taxon>
        <taxon>Pseudomonadati</taxon>
        <taxon>Bacteroidota</taxon>
        <taxon>Flavobacteriia</taxon>
        <taxon>Flavobacteriales</taxon>
        <taxon>Phaeocystidibacteraceae</taxon>
        <taxon>Phaeocystidibacter</taxon>
    </lineage>
</organism>
<dbReference type="GO" id="GO:0015232">
    <property type="term" value="F:heme transmembrane transporter activity"/>
    <property type="evidence" value="ECO:0007669"/>
    <property type="project" value="InterPro"/>
</dbReference>
<dbReference type="Proteomes" id="UP000484164">
    <property type="component" value="Unassembled WGS sequence"/>
</dbReference>
<keyword evidence="8" id="KW-1185">Reference proteome</keyword>
<evidence type="ECO:0000256" key="2">
    <source>
        <dbReference type="ARBA" id="ARBA00010544"/>
    </source>
</evidence>
<comment type="subcellular location">
    <subcellularLocation>
        <location evidence="1">Membrane</location>
        <topology evidence="1">Multi-pass membrane protein</topology>
    </subcellularLocation>
</comment>